<gene>
    <name evidence="2" type="ORF">MVEN_01961600</name>
</gene>
<reference evidence="2" key="1">
    <citation type="submission" date="2020-05" db="EMBL/GenBank/DDBJ databases">
        <title>Mycena genomes resolve the evolution of fungal bioluminescence.</title>
        <authorList>
            <person name="Tsai I.J."/>
        </authorList>
    </citation>
    <scope>NUCLEOTIDE SEQUENCE</scope>
    <source>
        <strain evidence="2">CCC161011</strain>
    </source>
</reference>
<comment type="caution">
    <text evidence="2">The sequence shown here is derived from an EMBL/GenBank/DDBJ whole genome shotgun (WGS) entry which is preliminary data.</text>
</comment>
<sequence length="506" mass="57347">MCTPCCLLDPGTDAFQFRTIHSGRTFSEWEAISTRTFSIATAISESIELNAGLTEDLAELNSGPPVNAIAVAESTSSIAWVPSSQRPHVSSRKARDKMSSLAAPTTPATSPKPALNQDLMKTHPILDGAGKVIAVVAGMPDNPNFMQDVHDPAVVAMEKARRDASLSKDQLDVEPGQLVNGAINAAILLSFLSNSAFICLAGFTTGVFVNWAPNLFDFYVDYMGAFYKKYTHLQRPFLNGIFSTCTFNLGPWTCALGHRDFLNLAIRWCAITAFRKFDYKKGGHLILWDCKLIIEFPPGYTILIPSATIYHSNIPISDRETRHSFTQYMVGGLFRWVEHRFMNEEDYWATLDEVGQKEEKAAGLERTEVGASLFSTLEELKAMKNCDEVNEKLRMRMCHLQAEREKDPEAAAEHKEQAKEARAKYEASHGKFRAWKHKVIRADRRSCRSNEEPKDYEYEWELYKAKKKRAMQEQERQEQLAEELYVPSSDERYIRRRDGSFGYIYL</sequence>
<organism evidence="2 3">
    <name type="scientific">Mycena venus</name>
    <dbReference type="NCBI Taxonomy" id="2733690"/>
    <lineage>
        <taxon>Eukaryota</taxon>
        <taxon>Fungi</taxon>
        <taxon>Dikarya</taxon>
        <taxon>Basidiomycota</taxon>
        <taxon>Agaricomycotina</taxon>
        <taxon>Agaricomycetes</taxon>
        <taxon>Agaricomycetidae</taxon>
        <taxon>Agaricales</taxon>
        <taxon>Marasmiineae</taxon>
        <taxon>Mycenaceae</taxon>
        <taxon>Mycena</taxon>
    </lineage>
</organism>
<evidence type="ECO:0000313" key="3">
    <source>
        <dbReference type="Proteomes" id="UP000620124"/>
    </source>
</evidence>
<evidence type="ECO:0000256" key="1">
    <source>
        <dbReference type="SAM" id="MobiDB-lite"/>
    </source>
</evidence>
<dbReference type="Proteomes" id="UP000620124">
    <property type="component" value="Unassembled WGS sequence"/>
</dbReference>
<name>A0A8H6XH48_9AGAR</name>
<dbReference type="Gene3D" id="3.60.130.30">
    <property type="match status" value="1"/>
</dbReference>
<dbReference type="OrthoDB" id="3202607at2759"/>
<proteinExistence type="predicted"/>
<evidence type="ECO:0000313" key="2">
    <source>
        <dbReference type="EMBL" id="KAF7340417.1"/>
    </source>
</evidence>
<feature type="compositionally biased region" description="Low complexity" evidence="1">
    <location>
        <begin position="99"/>
        <end position="111"/>
    </location>
</feature>
<feature type="region of interest" description="Disordered" evidence="1">
    <location>
        <begin position="82"/>
        <end position="116"/>
    </location>
</feature>
<dbReference type="EMBL" id="JACAZI010000019">
    <property type="protein sequence ID" value="KAF7340417.1"/>
    <property type="molecule type" value="Genomic_DNA"/>
</dbReference>
<dbReference type="AlphaFoldDB" id="A0A8H6XH48"/>
<protein>
    <submittedName>
        <fullName evidence="2">Uncharacterized protein</fullName>
    </submittedName>
</protein>
<keyword evidence="3" id="KW-1185">Reference proteome</keyword>
<accession>A0A8H6XH48</accession>